<reference evidence="1" key="1">
    <citation type="submission" date="2022-04" db="EMBL/GenBank/DDBJ databases">
        <title>Genome of the entomopathogenic fungus Entomophthora muscae.</title>
        <authorList>
            <person name="Elya C."/>
            <person name="Lovett B.R."/>
            <person name="Lee E."/>
            <person name="Macias A.M."/>
            <person name="Hajek A.E."/>
            <person name="De Bivort B.L."/>
            <person name="Kasson M.T."/>
            <person name="De Fine Licht H.H."/>
            <person name="Stajich J.E."/>
        </authorList>
    </citation>
    <scope>NUCLEOTIDE SEQUENCE</scope>
    <source>
        <strain evidence="1">Berkeley</strain>
    </source>
</reference>
<organism evidence="1 2">
    <name type="scientific">Entomophthora muscae</name>
    <dbReference type="NCBI Taxonomy" id="34485"/>
    <lineage>
        <taxon>Eukaryota</taxon>
        <taxon>Fungi</taxon>
        <taxon>Fungi incertae sedis</taxon>
        <taxon>Zoopagomycota</taxon>
        <taxon>Entomophthoromycotina</taxon>
        <taxon>Entomophthoromycetes</taxon>
        <taxon>Entomophthorales</taxon>
        <taxon>Entomophthoraceae</taxon>
        <taxon>Entomophthora</taxon>
    </lineage>
</organism>
<feature type="non-terminal residue" evidence="1">
    <location>
        <position position="269"/>
    </location>
</feature>
<gene>
    <name evidence="1" type="ORF">DSO57_1034684</name>
</gene>
<evidence type="ECO:0000313" key="1">
    <source>
        <dbReference type="EMBL" id="KAJ9048488.1"/>
    </source>
</evidence>
<dbReference type="Proteomes" id="UP001165960">
    <property type="component" value="Unassembled WGS sequence"/>
</dbReference>
<dbReference type="EMBL" id="QTSX02007392">
    <property type="protein sequence ID" value="KAJ9048488.1"/>
    <property type="molecule type" value="Genomic_DNA"/>
</dbReference>
<proteinExistence type="predicted"/>
<evidence type="ECO:0000313" key="2">
    <source>
        <dbReference type="Proteomes" id="UP001165960"/>
    </source>
</evidence>
<sequence>MVIDETPTNNLSLNAMINSDWKTKISETSKKLTYVLFTRKLWSREAITTEIYIARFPYLKSKLEDWQKNKNTDFIETLTPGTQEDTVTETETETCPKNLKPVVTYITQENNNKIDQKYRGKSKLNQKNLLCPGIQLALSMNKDYGMYGFVLALLAQRPPLEGDSVMARHGIVASENHVLKAWIDKATSCRQKATLMISLGTLDQKLWQFKEPSSKTLSAYPKMVARLDFKSRQATISKRANPTISQLPVISFGRSYAQMKAHRSGKSIQ</sequence>
<comment type="caution">
    <text evidence="1">The sequence shown here is derived from an EMBL/GenBank/DDBJ whole genome shotgun (WGS) entry which is preliminary data.</text>
</comment>
<protein>
    <submittedName>
        <fullName evidence="1">Uncharacterized protein</fullName>
    </submittedName>
</protein>
<accession>A0ACC2REN4</accession>
<name>A0ACC2REN4_9FUNG</name>
<keyword evidence="2" id="KW-1185">Reference proteome</keyword>